<keyword evidence="2 8" id="KW-1003">Cell membrane</keyword>
<dbReference type="InterPro" id="IPR004268">
    <property type="entry name" value="MurJ"/>
</dbReference>
<feature type="transmembrane region" description="Helical" evidence="8">
    <location>
        <begin position="58"/>
        <end position="76"/>
    </location>
</feature>
<feature type="transmembrane region" description="Helical" evidence="8">
    <location>
        <begin position="271"/>
        <end position="292"/>
    </location>
</feature>
<comment type="pathway">
    <text evidence="8">Cell wall biogenesis; peptidoglycan biosynthesis.</text>
</comment>
<dbReference type="GO" id="GO:0008360">
    <property type="term" value="P:regulation of cell shape"/>
    <property type="evidence" value="ECO:0007669"/>
    <property type="project" value="UniProtKB-KW"/>
</dbReference>
<feature type="transmembrane region" description="Helical" evidence="8">
    <location>
        <begin position="411"/>
        <end position="433"/>
    </location>
</feature>
<keyword evidence="3 8" id="KW-0812">Transmembrane</keyword>
<keyword evidence="5 8" id="KW-0573">Peptidoglycan synthesis</keyword>
<evidence type="ECO:0000256" key="7">
    <source>
        <dbReference type="ARBA" id="ARBA00023136"/>
    </source>
</evidence>
<reference evidence="9" key="1">
    <citation type="submission" date="2020-02" db="EMBL/GenBank/DDBJ databases">
        <authorList>
            <person name="Meier V. D."/>
        </authorList>
    </citation>
    <scope>NUCLEOTIDE SEQUENCE</scope>
    <source>
        <strain evidence="9">AVDCRST_MAG77</strain>
    </source>
</reference>
<evidence type="ECO:0000256" key="5">
    <source>
        <dbReference type="ARBA" id="ARBA00022984"/>
    </source>
</evidence>
<gene>
    <name evidence="8" type="primary">murJ</name>
    <name evidence="9" type="ORF">AVDCRST_MAG77-3515</name>
</gene>
<comment type="function">
    <text evidence="8">Involved in peptidoglycan biosynthesis. Transports lipid-linked peptidoglycan precursors from the inner to the outer leaflet of the cytoplasmic membrane.</text>
</comment>
<dbReference type="GO" id="GO:0034204">
    <property type="term" value="P:lipid translocation"/>
    <property type="evidence" value="ECO:0007669"/>
    <property type="project" value="TreeGrafter"/>
</dbReference>
<dbReference type="EMBL" id="CADCTC010000194">
    <property type="protein sequence ID" value="CAA9276962.1"/>
    <property type="molecule type" value="Genomic_DNA"/>
</dbReference>
<feature type="transmembrane region" description="Helical" evidence="8">
    <location>
        <begin position="191"/>
        <end position="209"/>
    </location>
</feature>
<sequence>MPAPAASRPRIAYAAGILLVGFALSRIAGFLREVVLTSRFGATTDYDLYLTAFRIPDVVFTLVAGGALGSTLVPVFSDRKEHGETGAVARLAGTVFSLIGAAAVIAAVAGFALAPMLAPLLGPGFGPEDQAQLALLIRILLLQPILLGVSEVLTRYLNIQGHFVTTALAPALYNLPIILAALVFGRSLGSTGLALGVVAGAILYFLVQLPPALRSGFRFLPSFSLGDPALGQIARLMAPRMIGQGAVQLSFILTTRLATQQPPGSLVALNVGWVLTMLPLGIFGMAVGNAALPTLSAHAARGDIDALGQTARTTLRAIMSMVLPAALVLVVGGYWIVLLLFGRGEFTQEDAARAAAALACYAAGLPAHGAIEILTRVFFALQDTRTPVAIGVAAMAANVALAYAGASTFGYLSIAAALTVSTVLEALLLWLLLRRRVPGLASPIVFVPDPAAALQQVRARFRR</sequence>
<organism evidence="9">
    <name type="scientific">uncultured Chloroflexota bacterium</name>
    <dbReference type="NCBI Taxonomy" id="166587"/>
    <lineage>
        <taxon>Bacteria</taxon>
        <taxon>Bacillati</taxon>
        <taxon>Chloroflexota</taxon>
        <taxon>environmental samples</taxon>
    </lineage>
</organism>
<accession>A0A6J4JH52</accession>
<comment type="similarity">
    <text evidence="8">Belongs to the MurJ/MviN family.</text>
</comment>
<keyword evidence="6 8" id="KW-1133">Transmembrane helix</keyword>
<comment type="caution">
    <text evidence="8">Lacks conserved residue(s) required for the propagation of feature annotation.</text>
</comment>
<comment type="subcellular location">
    <subcellularLocation>
        <location evidence="1 8">Cell membrane</location>
        <topology evidence="1 8">Multi-pass membrane protein</topology>
    </subcellularLocation>
</comment>
<feature type="transmembrane region" description="Helical" evidence="8">
    <location>
        <begin position="12"/>
        <end position="31"/>
    </location>
</feature>
<keyword evidence="8" id="KW-0813">Transport</keyword>
<feature type="transmembrane region" description="Helical" evidence="8">
    <location>
        <begin position="88"/>
        <end position="113"/>
    </location>
</feature>
<dbReference type="Pfam" id="PF03023">
    <property type="entry name" value="MurJ"/>
    <property type="match status" value="1"/>
</dbReference>
<evidence type="ECO:0000256" key="2">
    <source>
        <dbReference type="ARBA" id="ARBA00022475"/>
    </source>
</evidence>
<feature type="transmembrane region" description="Helical" evidence="8">
    <location>
        <begin position="322"/>
        <end position="342"/>
    </location>
</feature>
<evidence type="ECO:0000256" key="4">
    <source>
        <dbReference type="ARBA" id="ARBA00022960"/>
    </source>
</evidence>
<dbReference type="PRINTS" id="PR01806">
    <property type="entry name" value="VIRFACTRMVIN"/>
</dbReference>
<protein>
    <recommendedName>
        <fullName evidence="8">Probable lipid II flippase MurJ</fullName>
    </recommendedName>
</protein>
<feature type="transmembrane region" description="Helical" evidence="8">
    <location>
        <begin position="165"/>
        <end position="185"/>
    </location>
</feature>
<dbReference type="PANTHER" id="PTHR47019">
    <property type="entry name" value="LIPID II FLIPPASE MURJ"/>
    <property type="match status" value="1"/>
</dbReference>
<dbReference type="GO" id="GO:0015648">
    <property type="term" value="F:lipid-linked peptidoglycan transporter activity"/>
    <property type="evidence" value="ECO:0007669"/>
    <property type="project" value="UniProtKB-UniRule"/>
</dbReference>
<dbReference type="GO" id="GO:0005886">
    <property type="term" value="C:plasma membrane"/>
    <property type="evidence" value="ECO:0007669"/>
    <property type="project" value="UniProtKB-SubCell"/>
</dbReference>
<name>A0A6J4JH52_9CHLR</name>
<dbReference type="AlphaFoldDB" id="A0A6J4JH52"/>
<keyword evidence="7 8" id="KW-0472">Membrane</keyword>
<keyword evidence="8" id="KW-0961">Cell wall biogenesis/degradation</keyword>
<evidence type="ECO:0000313" key="9">
    <source>
        <dbReference type="EMBL" id="CAA9276962.1"/>
    </source>
</evidence>
<evidence type="ECO:0000256" key="3">
    <source>
        <dbReference type="ARBA" id="ARBA00022692"/>
    </source>
</evidence>
<feature type="transmembrane region" description="Helical" evidence="8">
    <location>
        <begin position="354"/>
        <end position="374"/>
    </location>
</feature>
<dbReference type="NCBIfam" id="TIGR01695">
    <property type="entry name" value="murJ_mviN"/>
    <property type="match status" value="1"/>
</dbReference>
<keyword evidence="4 8" id="KW-0133">Cell shape</keyword>
<evidence type="ECO:0000256" key="8">
    <source>
        <dbReference type="HAMAP-Rule" id="MF_02078"/>
    </source>
</evidence>
<proteinExistence type="inferred from homology"/>
<dbReference type="PANTHER" id="PTHR47019:SF1">
    <property type="entry name" value="LIPID II FLIPPASE MURJ"/>
    <property type="match status" value="1"/>
</dbReference>
<evidence type="ECO:0000256" key="1">
    <source>
        <dbReference type="ARBA" id="ARBA00004651"/>
    </source>
</evidence>
<evidence type="ECO:0000256" key="6">
    <source>
        <dbReference type="ARBA" id="ARBA00022989"/>
    </source>
</evidence>
<feature type="transmembrane region" description="Helical" evidence="8">
    <location>
        <begin position="386"/>
        <end position="405"/>
    </location>
</feature>
<dbReference type="CDD" id="cd13123">
    <property type="entry name" value="MATE_MurJ_like"/>
    <property type="match status" value="1"/>
</dbReference>
<dbReference type="GO" id="GO:0071555">
    <property type="term" value="P:cell wall organization"/>
    <property type="evidence" value="ECO:0007669"/>
    <property type="project" value="UniProtKB-KW"/>
</dbReference>
<dbReference type="UniPathway" id="UPA00219"/>
<dbReference type="GO" id="GO:0009252">
    <property type="term" value="P:peptidoglycan biosynthetic process"/>
    <property type="evidence" value="ECO:0007669"/>
    <property type="project" value="UniProtKB-UniRule"/>
</dbReference>
<dbReference type="HAMAP" id="MF_02078">
    <property type="entry name" value="MurJ_MviN"/>
    <property type="match status" value="1"/>
</dbReference>
<dbReference type="InterPro" id="IPR051050">
    <property type="entry name" value="Lipid_II_flippase_MurJ/MviN"/>
</dbReference>